<evidence type="ECO:0000313" key="11">
    <source>
        <dbReference type="Proteomes" id="UP000035016"/>
    </source>
</evidence>
<evidence type="ECO:0000256" key="2">
    <source>
        <dbReference type="ARBA" id="ARBA00023012"/>
    </source>
</evidence>
<evidence type="ECO:0000256" key="5">
    <source>
        <dbReference type="ARBA" id="ARBA00023163"/>
    </source>
</evidence>
<dbReference type="SMART" id="SM00448">
    <property type="entry name" value="REC"/>
    <property type="match status" value="1"/>
</dbReference>
<feature type="domain" description="OmpR/PhoB-type" evidence="9">
    <location>
        <begin position="138"/>
        <end position="233"/>
    </location>
</feature>
<dbReference type="InterPro" id="IPR016032">
    <property type="entry name" value="Sig_transdc_resp-reg_C-effctor"/>
</dbReference>
<dbReference type="PROSITE" id="PS51755">
    <property type="entry name" value="OMPR_PHOB"/>
    <property type="match status" value="1"/>
</dbReference>
<dbReference type="InterPro" id="IPR001867">
    <property type="entry name" value="OmpR/PhoB-type_DNA-bd"/>
</dbReference>
<accession>A0A0F7VLK6</accession>
<dbReference type="PROSITE" id="PS50110">
    <property type="entry name" value="RESPONSE_REGULATORY"/>
    <property type="match status" value="1"/>
</dbReference>
<dbReference type="GO" id="GO:0000976">
    <property type="term" value="F:transcription cis-regulatory region binding"/>
    <property type="evidence" value="ECO:0007669"/>
    <property type="project" value="TreeGrafter"/>
</dbReference>
<evidence type="ECO:0000313" key="10">
    <source>
        <dbReference type="EMBL" id="CQR60474.1"/>
    </source>
</evidence>
<evidence type="ECO:0000256" key="7">
    <source>
        <dbReference type="PROSITE-ProRule" id="PRU01091"/>
    </source>
</evidence>
<dbReference type="SUPFAM" id="SSF52172">
    <property type="entry name" value="CheY-like"/>
    <property type="match status" value="1"/>
</dbReference>
<dbReference type="InterPro" id="IPR011006">
    <property type="entry name" value="CheY-like_superfamily"/>
</dbReference>
<dbReference type="InterPro" id="IPR001789">
    <property type="entry name" value="Sig_transdc_resp-reg_receiver"/>
</dbReference>
<dbReference type="CDD" id="cd00383">
    <property type="entry name" value="trans_reg_C"/>
    <property type="match status" value="1"/>
</dbReference>
<dbReference type="GO" id="GO:0000156">
    <property type="term" value="F:phosphorelay response regulator activity"/>
    <property type="evidence" value="ECO:0007669"/>
    <property type="project" value="TreeGrafter"/>
</dbReference>
<protein>
    <submittedName>
        <fullName evidence="10">Transcriptional regulator, atypical response regulator</fullName>
    </submittedName>
</protein>
<dbReference type="KEGG" id="sle:cxmZ"/>
<dbReference type="EMBL" id="LN831790">
    <property type="protein sequence ID" value="CQR60474.1"/>
    <property type="molecule type" value="Genomic_DNA"/>
</dbReference>
<keyword evidence="2" id="KW-0902">Two-component regulatory system</keyword>
<dbReference type="PANTHER" id="PTHR48111">
    <property type="entry name" value="REGULATOR OF RPOS"/>
    <property type="match status" value="1"/>
</dbReference>
<evidence type="ECO:0000256" key="3">
    <source>
        <dbReference type="ARBA" id="ARBA00023015"/>
    </source>
</evidence>
<dbReference type="Proteomes" id="UP000035016">
    <property type="component" value="Chromosome Chromosome"/>
</dbReference>
<keyword evidence="3" id="KW-0805">Transcription regulation</keyword>
<keyword evidence="1 6" id="KW-0597">Phosphoprotein</keyword>
<dbReference type="GO" id="GO:0005829">
    <property type="term" value="C:cytosol"/>
    <property type="evidence" value="ECO:0007669"/>
    <property type="project" value="TreeGrafter"/>
</dbReference>
<dbReference type="Gene3D" id="1.10.10.10">
    <property type="entry name" value="Winged helix-like DNA-binding domain superfamily/Winged helix DNA-binding domain"/>
    <property type="match status" value="1"/>
</dbReference>
<evidence type="ECO:0000256" key="1">
    <source>
        <dbReference type="ARBA" id="ARBA00022553"/>
    </source>
</evidence>
<feature type="DNA-binding region" description="OmpR/PhoB-type" evidence="7">
    <location>
        <begin position="138"/>
        <end position="233"/>
    </location>
</feature>
<dbReference type="GO" id="GO:0006355">
    <property type="term" value="P:regulation of DNA-templated transcription"/>
    <property type="evidence" value="ECO:0007669"/>
    <property type="project" value="InterPro"/>
</dbReference>
<organism evidence="10 11">
    <name type="scientific">Streptomyces leeuwenhoekii</name>
    <dbReference type="NCBI Taxonomy" id="1437453"/>
    <lineage>
        <taxon>Bacteria</taxon>
        <taxon>Bacillati</taxon>
        <taxon>Actinomycetota</taxon>
        <taxon>Actinomycetes</taxon>
        <taxon>Kitasatosporales</taxon>
        <taxon>Streptomycetaceae</taxon>
        <taxon>Streptomyces</taxon>
    </lineage>
</organism>
<evidence type="ECO:0000259" key="8">
    <source>
        <dbReference type="PROSITE" id="PS50110"/>
    </source>
</evidence>
<dbReference type="Gene3D" id="3.40.50.2300">
    <property type="match status" value="1"/>
</dbReference>
<reference evidence="10 11" key="1">
    <citation type="submission" date="2015-02" db="EMBL/GenBank/DDBJ databases">
        <authorList>
            <person name="Gomez-Escribano P.J."/>
        </authorList>
    </citation>
    <scope>NUCLEOTIDE SEQUENCE [LARGE SCALE GENOMIC DNA]</scope>
    <source>
        <strain evidence="11">C34 (DSM 42122 / NRRL B-24963)</strain>
    </source>
</reference>
<evidence type="ECO:0000259" key="9">
    <source>
        <dbReference type="PROSITE" id="PS51755"/>
    </source>
</evidence>
<dbReference type="Pfam" id="PF00486">
    <property type="entry name" value="Trans_reg_C"/>
    <property type="match status" value="1"/>
</dbReference>
<sequence length="246" mass="27204">MGKSTIRVLLVCSDPRLIIALCKSSLPAKYLIVSVSTRADALDNFREFDLLLLDSATPGLDSHELCRRIRSMASVPIIVLDPGVDEADRVRALNSGADYCVVKSHSLHELQASMDAVMRRFGHGPAGRAAHRTPARTGEVLTAGPLRLNLRNRDVTLDGRPIHLTPKEFDLLRMLMEEPDTLHTRKAIISRVWNAHWFGSTRTLDVHIGALRQKLGSYQWIETKRGIGFRLGSAPSPARDSSPSEA</sequence>
<feature type="domain" description="Response regulatory" evidence="8">
    <location>
        <begin position="7"/>
        <end position="118"/>
    </location>
</feature>
<dbReference type="Pfam" id="PF00072">
    <property type="entry name" value="Response_reg"/>
    <property type="match status" value="1"/>
</dbReference>
<evidence type="ECO:0000256" key="6">
    <source>
        <dbReference type="PROSITE-ProRule" id="PRU00169"/>
    </source>
</evidence>
<dbReference type="PANTHER" id="PTHR48111:SF1">
    <property type="entry name" value="TWO-COMPONENT RESPONSE REGULATOR ORR33"/>
    <property type="match status" value="1"/>
</dbReference>
<dbReference type="InterPro" id="IPR039420">
    <property type="entry name" value="WalR-like"/>
</dbReference>
<dbReference type="GO" id="GO:0032993">
    <property type="term" value="C:protein-DNA complex"/>
    <property type="evidence" value="ECO:0007669"/>
    <property type="project" value="TreeGrafter"/>
</dbReference>
<dbReference type="SMART" id="SM00862">
    <property type="entry name" value="Trans_reg_C"/>
    <property type="match status" value="1"/>
</dbReference>
<keyword evidence="4 7" id="KW-0238">DNA-binding</keyword>
<dbReference type="InterPro" id="IPR036388">
    <property type="entry name" value="WH-like_DNA-bd_sf"/>
</dbReference>
<name>A0A0F7VLK6_STRLW</name>
<evidence type="ECO:0000256" key="4">
    <source>
        <dbReference type="ARBA" id="ARBA00023125"/>
    </source>
</evidence>
<proteinExistence type="predicted"/>
<gene>
    <name evidence="10" type="primary">cxmZ</name>
</gene>
<keyword evidence="5" id="KW-0804">Transcription</keyword>
<dbReference type="SUPFAM" id="SSF46894">
    <property type="entry name" value="C-terminal effector domain of the bipartite response regulators"/>
    <property type="match status" value="1"/>
</dbReference>
<dbReference type="AlphaFoldDB" id="A0A0F7VLK6"/>
<feature type="modified residue" description="4-aspartylphosphate" evidence="6">
    <location>
        <position position="54"/>
    </location>
</feature>